<dbReference type="InterPro" id="IPR006148">
    <property type="entry name" value="Glc/Gal-6P_isomerase"/>
</dbReference>
<sequence>MNLIEYPDRDMLAIDLANTLGDELTEALHHEDRATLVVPGGTTPGPIFDDLCAVDLAWDRVDVMLSDERWVPADHPRSNTKLVRDRLLKGPASAAQMVPLYQDADAPEAMVAALAPEIEAKLPISIALLGMGADMHTASLFPRGDNLRLALDPQAPVLVPMRAEGLPEQRITLSARVLRDAMKLHIVIMGDDKREAVERAHNLTPEEAPVRSVLDRAAIHWAP</sequence>
<dbReference type="EMBL" id="CYSF01000002">
    <property type="protein sequence ID" value="CUH83257.1"/>
    <property type="molecule type" value="Genomic_DNA"/>
</dbReference>
<dbReference type="Gene3D" id="3.40.50.1360">
    <property type="match status" value="1"/>
</dbReference>
<dbReference type="SUPFAM" id="SSF100950">
    <property type="entry name" value="NagB/RpiA/CoA transferase-like"/>
    <property type="match status" value="1"/>
</dbReference>
<dbReference type="NCBIfam" id="TIGR01198">
    <property type="entry name" value="pgl"/>
    <property type="match status" value="1"/>
</dbReference>
<comment type="catalytic activity">
    <reaction evidence="1 7">
        <text>6-phospho-D-glucono-1,5-lactone + H2O = 6-phospho-D-gluconate + H(+)</text>
        <dbReference type="Rhea" id="RHEA:12556"/>
        <dbReference type="ChEBI" id="CHEBI:15377"/>
        <dbReference type="ChEBI" id="CHEBI:15378"/>
        <dbReference type="ChEBI" id="CHEBI:57955"/>
        <dbReference type="ChEBI" id="CHEBI:58759"/>
        <dbReference type="EC" id="3.1.1.31"/>
    </reaction>
</comment>
<dbReference type="PANTHER" id="PTHR11054">
    <property type="entry name" value="6-PHOSPHOGLUCONOLACTONASE"/>
    <property type="match status" value="1"/>
</dbReference>
<evidence type="ECO:0000256" key="7">
    <source>
        <dbReference type="RuleBase" id="RU365095"/>
    </source>
</evidence>
<keyword evidence="10" id="KW-1185">Reference proteome</keyword>
<evidence type="ECO:0000313" key="9">
    <source>
        <dbReference type="EMBL" id="CUH83257.1"/>
    </source>
</evidence>
<reference evidence="9 10" key="1">
    <citation type="submission" date="2015-09" db="EMBL/GenBank/DDBJ databases">
        <authorList>
            <consortium name="Swine Surveillance"/>
        </authorList>
    </citation>
    <scope>NUCLEOTIDE SEQUENCE [LARGE SCALE GENOMIC DNA]</scope>
    <source>
        <strain evidence="9 10">CECT 8383</strain>
    </source>
</reference>
<dbReference type="GO" id="GO:0005975">
    <property type="term" value="P:carbohydrate metabolic process"/>
    <property type="evidence" value="ECO:0007669"/>
    <property type="project" value="UniProtKB-UniRule"/>
</dbReference>
<dbReference type="CDD" id="cd01400">
    <property type="entry name" value="6PGL"/>
    <property type="match status" value="1"/>
</dbReference>
<dbReference type="AlphaFoldDB" id="A0A0P1GMD1"/>
<proteinExistence type="inferred from homology"/>
<evidence type="ECO:0000256" key="5">
    <source>
        <dbReference type="ARBA" id="ARBA00013198"/>
    </source>
</evidence>
<organism evidence="9 10">
    <name type="scientific">Thalassovita mediterranea</name>
    <dbReference type="NCBI Taxonomy" id="340021"/>
    <lineage>
        <taxon>Bacteria</taxon>
        <taxon>Pseudomonadati</taxon>
        <taxon>Pseudomonadota</taxon>
        <taxon>Alphaproteobacteria</taxon>
        <taxon>Rhodobacterales</taxon>
        <taxon>Roseobacteraceae</taxon>
        <taxon>Thalassovita</taxon>
    </lineage>
</organism>
<evidence type="ECO:0000256" key="1">
    <source>
        <dbReference type="ARBA" id="ARBA00000832"/>
    </source>
</evidence>
<comment type="similarity">
    <text evidence="4 7">Belongs to the glucosamine/galactosamine-6-phosphate isomerase family. 6-phosphogluconolactonase subfamily.</text>
</comment>
<dbReference type="EC" id="3.1.1.31" evidence="5 7"/>
<protein>
    <recommendedName>
        <fullName evidence="6 7">6-phosphogluconolactonase</fullName>
        <shortName evidence="7">6PGL</shortName>
        <ecNumber evidence="5 7">3.1.1.31</ecNumber>
    </recommendedName>
</protein>
<evidence type="ECO:0000256" key="3">
    <source>
        <dbReference type="ARBA" id="ARBA00004961"/>
    </source>
</evidence>
<evidence type="ECO:0000256" key="6">
    <source>
        <dbReference type="ARBA" id="ARBA00020337"/>
    </source>
</evidence>
<evidence type="ECO:0000256" key="4">
    <source>
        <dbReference type="ARBA" id="ARBA00010662"/>
    </source>
</evidence>
<dbReference type="InterPro" id="IPR005900">
    <property type="entry name" value="6-phosphogluconolactonase_DevB"/>
</dbReference>
<gene>
    <name evidence="7 9" type="primary">pgl</name>
    <name evidence="9" type="ORF">TM5383_00442</name>
</gene>
<dbReference type="GO" id="GO:0006098">
    <property type="term" value="P:pentose-phosphate shunt"/>
    <property type="evidence" value="ECO:0007669"/>
    <property type="project" value="UniProtKB-UniPathway"/>
</dbReference>
<dbReference type="OrthoDB" id="9810967at2"/>
<dbReference type="InterPro" id="IPR039104">
    <property type="entry name" value="6PGL"/>
</dbReference>
<dbReference type="InterPro" id="IPR037171">
    <property type="entry name" value="NagB/RpiA_transferase-like"/>
</dbReference>
<dbReference type="GO" id="GO:0017057">
    <property type="term" value="F:6-phosphogluconolactonase activity"/>
    <property type="evidence" value="ECO:0007669"/>
    <property type="project" value="UniProtKB-UniRule"/>
</dbReference>
<dbReference type="Pfam" id="PF01182">
    <property type="entry name" value="Glucosamine_iso"/>
    <property type="match status" value="1"/>
</dbReference>
<evidence type="ECO:0000259" key="8">
    <source>
        <dbReference type="Pfam" id="PF01182"/>
    </source>
</evidence>
<feature type="domain" description="Glucosamine/galactosamine-6-phosphate isomerase" evidence="8">
    <location>
        <begin position="7"/>
        <end position="221"/>
    </location>
</feature>
<evidence type="ECO:0000313" key="10">
    <source>
        <dbReference type="Proteomes" id="UP000051681"/>
    </source>
</evidence>
<comment type="pathway">
    <text evidence="3 7">Carbohydrate degradation; pentose phosphate pathway; D-ribulose 5-phosphate from D-glucose 6-phosphate (oxidative stage): step 2/3.</text>
</comment>
<dbReference type="RefSeq" id="WP_058317407.1">
    <property type="nucleotide sequence ID" value="NZ_CYSF01000002.1"/>
</dbReference>
<keyword evidence="7 9" id="KW-0378">Hydrolase</keyword>
<accession>A0A0P1GMD1</accession>
<dbReference type="STRING" id="340021.TM5383_00442"/>
<dbReference type="PANTHER" id="PTHR11054:SF0">
    <property type="entry name" value="6-PHOSPHOGLUCONOLACTONASE"/>
    <property type="match status" value="1"/>
</dbReference>
<dbReference type="UniPathway" id="UPA00115">
    <property type="reaction ID" value="UER00409"/>
</dbReference>
<comment type="function">
    <text evidence="2 7">Hydrolysis of 6-phosphogluconolactone to 6-phosphogluconate.</text>
</comment>
<dbReference type="Proteomes" id="UP000051681">
    <property type="component" value="Unassembled WGS sequence"/>
</dbReference>
<name>A0A0P1GMD1_9RHOB</name>
<evidence type="ECO:0000256" key="2">
    <source>
        <dbReference type="ARBA" id="ARBA00002681"/>
    </source>
</evidence>